<evidence type="ECO:0000256" key="4">
    <source>
        <dbReference type="ARBA" id="ARBA00022989"/>
    </source>
</evidence>
<dbReference type="RefSeq" id="WP_386413408.1">
    <property type="nucleotide sequence ID" value="NZ_JBHSZO010000009.1"/>
</dbReference>
<feature type="transmembrane region" description="Helical" evidence="6">
    <location>
        <begin position="251"/>
        <end position="273"/>
    </location>
</feature>
<evidence type="ECO:0000313" key="9">
    <source>
        <dbReference type="Proteomes" id="UP001596413"/>
    </source>
</evidence>
<accession>A0ABW2GBG3</accession>
<evidence type="ECO:0000256" key="1">
    <source>
        <dbReference type="ARBA" id="ARBA00004651"/>
    </source>
</evidence>
<proteinExistence type="predicted"/>
<dbReference type="Proteomes" id="UP001596413">
    <property type="component" value="Unassembled WGS sequence"/>
</dbReference>
<dbReference type="InterPro" id="IPR018076">
    <property type="entry name" value="T2SS_GspF_dom"/>
</dbReference>
<evidence type="ECO:0000256" key="6">
    <source>
        <dbReference type="SAM" id="Phobius"/>
    </source>
</evidence>
<gene>
    <name evidence="8" type="ORF">ACFQLX_08070</name>
</gene>
<evidence type="ECO:0000256" key="3">
    <source>
        <dbReference type="ARBA" id="ARBA00022692"/>
    </source>
</evidence>
<evidence type="ECO:0000259" key="7">
    <source>
        <dbReference type="Pfam" id="PF00482"/>
    </source>
</evidence>
<keyword evidence="5 6" id="KW-0472">Membrane</keyword>
<organism evidence="8 9">
    <name type="scientific">Streptomyces polyrhachis</name>
    <dbReference type="NCBI Taxonomy" id="1282885"/>
    <lineage>
        <taxon>Bacteria</taxon>
        <taxon>Bacillati</taxon>
        <taxon>Actinomycetota</taxon>
        <taxon>Actinomycetes</taxon>
        <taxon>Kitasatosporales</taxon>
        <taxon>Streptomycetaceae</taxon>
        <taxon>Streptomyces</taxon>
    </lineage>
</organism>
<name>A0ABW2GBG3_9ACTN</name>
<feature type="transmembrane region" description="Helical" evidence="6">
    <location>
        <begin position="225"/>
        <end position="245"/>
    </location>
</feature>
<keyword evidence="9" id="KW-1185">Reference proteome</keyword>
<comment type="caution">
    <text evidence="8">The sequence shown here is derived from an EMBL/GenBank/DDBJ whole genome shotgun (WGS) entry which is preliminary data.</text>
</comment>
<protein>
    <submittedName>
        <fullName evidence="8">Type II secretion system F family protein</fullName>
    </submittedName>
</protein>
<dbReference type="PANTHER" id="PTHR35007:SF4">
    <property type="entry name" value="CONSERVED TRANSMEMBRANE PROTEIN-RELATED"/>
    <property type="match status" value="1"/>
</dbReference>
<reference evidence="9" key="1">
    <citation type="journal article" date="2019" name="Int. J. Syst. Evol. Microbiol.">
        <title>The Global Catalogue of Microorganisms (GCM) 10K type strain sequencing project: providing services to taxonomists for standard genome sequencing and annotation.</title>
        <authorList>
            <consortium name="The Broad Institute Genomics Platform"/>
            <consortium name="The Broad Institute Genome Sequencing Center for Infectious Disease"/>
            <person name="Wu L."/>
            <person name="Ma J."/>
        </authorList>
    </citation>
    <scope>NUCLEOTIDE SEQUENCE [LARGE SCALE GENOMIC DNA]</scope>
    <source>
        <strain evidence="9">CGMCC 1.13681</strain>
    </source>
</reference>
<evidence type="ECO:0000313" key="8">
    <source>
        <dbReference type="EMBL" id="MFC7218124.1"/>
    </source>
</evidence>
<keyword evidence="3 6" id="KW-0812">Transmembrane</keyword>
<feature type="domain" description="Type II secretion system protein GspF" evidence="7">
    <location>
        <begin position="121"/>
        <end position="238"/>
    </location>
</feature>
<feature type="transmembrane region" description="Helical" evidence="6">
    <location>
        <begin position="71"/>
        <end position="96"/>
    </location>
</feature>
<dbReference type="Pfam" id="PF00482">
    <property type="entry name" value="T2SSF"/>
    <property type="match status" value="1"/>
</dbReference>
<keyword evidence="2" id="KW-1003">Cell membrane</keyword>
<evidence type="ECO:0000256" key="5">
    <source>
        <dbReference type="ARBA" id="ARBA00023136"/>
    </source>
</evidence>
<evidence type="ECO:0000256" key="2">
    <source>
        <dbReference type="ARBA" id="ARBA00022475"/>
    </source>
</evidence>
<keyword evidence="4 6" id="KW-1133">Transmembrane helix</keyword>
<comment type="subcellular location">
    <subcellularLocation>
        <location evidence="1">Cell membrane</location>
        <topology evidence="1">Multi-pass membrane protein</topology>
    </subcellularLocation>
</comment>
<dbReference type="EMBL" id="JBHSZO010000009">
    <property type="protein sequence ID" value="MFC7218124.1"/>
    <property type="molecule type" value="Genomic_DNA"/>
</dbReference>
<sequence>MSTQLMFFLRVLPVSLCAGAAAWLVTAGRPVLPRARRMLTGAPVRRARLPEWGRVAVARLRGRPEWWCLPVGALIAVLGHSWLPLPVGLLAVPLVGRRLAARRRTREEERRGLAVIALCGAVAGGLRAGQQPTEALLASAASERGAGVEVLAAARFGGDVPQALRRAARVSGADGLKGVAACWQVAADGGAGLAEGLDRVAAALRAEHRRREELRAEMAGPRSTALLLAVLPLVGLLIGSAIGAAPLKVLLHTPAGLACLALGAALEWAGLAWTARIVGEAA</sequence>
<dbReference type="PANTHER" id="PTHR35007">
    <property type="entry name" value="INTEGRAL MEMBRANE PROTEIN-RELATED"/>
    <property type="match status" value="1"/>
</dbReference>